<protein>
    <submittedName>
        <fullName evidence="3">DNA-binding protein</fullName>
    </submittedName>
</protein>
<dbReference type="Pfam" id="PF21543">
    <property type="entry name" value="CvfB_2nd"/>
    <property type="match status" value="1"/>
</dbReference>
<evidence type="ECO:0000256" key="1">
    <source>
        <dbReference type="PIRNR" id="PIRNR012524"/>
    </source>
</evidence>
<dbReference type="GO" id="GO:0003677">
    <property type="term" value="F:DNA binding"/>
    <property type="evidence" value="ECO:0007669"/>
    <property type="project" value="UniProtKB-KW"/>
</dbReference>
<evidence type="ECO:0000313" key="4">
    <source>
        <dbReference type="Proteomes" id="UP000824063"/>
    </source>
</evidence>
<dbReference type="Gene3D" id="2.40.50.140">
    <property type="entry name" value="Nucleic acid-binding proteins"/>
    <property type="match status" value="2"/>
</dbReference>
<dbReference type="InterPro" id="IPR039566">
    <property type="entry name" value="CvfB_S1_st"/>
</dbReference>
<keyword evidence="3" id="KW-0238">DNA-binding</keyword>
<dbReference type="AlphaFoldDB" id="A0A9D2F6Q2"/>
<dbReference type="InterPro" id="IPR040764">
    <property type="entry name" value="CvfB_WH"/>
</dbReference>
<comment type="caution">
    <text evidence="3">The sequence shown here is derived from an EMBL/GenBank/DDBJ whole genome shotgun (WGS) entry which is preliminary data.</text>
</comment>
<dbReference type="PANTHER" id="PTHR37296:SF1">
    <property type="entry name" value="CONSERVED VIRULENCE FACTOR B"/>
    <property type="match status" value="1"/>
</dbReference>
<dbReference type="Pfam" id="PF21191">
    <property type="entry name" value="CvfB_1st"/>
    <property type="match status" value="1"/>
</dbReference>
<dbReference type="Gene3D" id="1.10.10.10">
    <property type="entry name" value="Winged helix-like DNA-binding domain superfamily/Winged helix DNA-binding domain"/>
    <property type="match status" value="1"/>
</dbReference>
<dbReference type="InterPro" id="IPR048588">
    <property type="entry name" value="CvfB_S1_2nd"/>
</dbReference>
<dbReference type="Pfam" id="PF13509">
    <property type="entry name" value="S1_2"/>
    <property type="match status" value="1"/>
</dbReference>
<dbReference type="InterPro" id="IPR003029">
    <property type="entry name" value="S1_domain"/>
</dbReference>
<dbReference type="EMBL" id="DXBN01000136">
    <property type="protein sequence ID" value="HIZ53485.1"/>
    <property type="molecule type" value="Genomic_DNA"/>
</dbReference>
<proteinExistence type="inferred from homology"/>
<organism evidence="3 4">
    <name type="scientific">Candidatus Enterococcus avicola</name>
    <dbReference type="NCBI Taxonomy" id="2838561"/>
    <lineage>
        <taxon>Bacteria</taxon>
        <taxon>Bacillati</taxon>
        <taxon>Bacillota</taxon>
        <taxon>Bacilli</taxon>
        <taxon>Lactobacillales</taxon>
        <taxon>Enterococcaceae</taxon>
        <taxon>Enterococcus</taxon>
    </lineage>
</organism>
<comment type="similarity">
    <text evidence="1">Belongs to the CvfB family.</text>
</comment>
<dbReference type="Pfam" id="PF17783">
    <property type="entry name" value="WHD_CvfB"/>
    <property type="match status" value="1"/>
</dbReference>
<dbReference type="InterPro" id="IPR048587">
    <property type="entry name" value="CvfB_S1_3rd"/>
</dbReference>
<accession>A0A9D2F6Q2</accession>
<dbReference type="PROSITE" id="PS50126">
    <property type="entry name" value="S1"/>
    <property type="match status" value="1"/>
</dbReference>
<sequence>MKELTGSIFSGIIIDENEKAYFVQKEGITFRLDKEEGEHKLGEAVEGFAYQNQNQDWRLTTVLPESRKGQYAIGEVTDSRRDLGVFVNIGLKDKDVAVSSDELPLMRELWPKKGDKLMIALKVDDKDRLWGTIADEKFFQAMGRAGDETFLNKDIKGMVYRLKMVGSFIITEDNYLGFIHPSERYQEPRLGEEVSGRVIGVRPDGVLNISLKPRAHEAIGDDASMILAFLTRAPEHQMNYTDKSAPEDIQKMFGISKGQFKRALGNLMKQRLIEQKDGITRLTQKAEESID</sequence>
<gene>
    <name evidence="3" type="ORF">IAA20_06050</name>
</gene>
<dbReference type="InterPro" id="IPR036388">
    <property type="entry name" value="WH-like_DNA-bd_sf"/>
</dbReference>
<reference evidence="3" key="2">
    <citation type="submission" date="2021-04" db="EMBL/GenBank/DDBJ databases">
        <authorList>
            <person name="Gilroy R."/>
        </authorList>
    </citation>
    <scope>NUCLEOTIDE SEQUENCE</scope>
    <source>
        <strain evidence="3">CHK172-16539</strain>
    </source>
</reference>
<dbReference type="Gene3D" id="2.40.50.330">
    <property type="match status" value="1"/>
</dbReference>
<evidence type="ECO:0000259" key="2">
    <source>
        <dbReference type="PROSITE" id="PS50126"/>
    </source>
</evidence>
<name>A0A9D2F6Q2_9ENTE</name>
<dbReference type="InterPro" id="IPR012340">
    <property type="entry name" value="NA-bd_OB-fold"/>
</dbReference>
<evidence type="ECO:0000313" key="3">
    <source>
        <dbReference type="EMBL" id="HIZ53485.1"/>
    </source>
</evidence>
<dbReference type="Proteomes" id="UP000824063">
    <property type="component" value="Unassembled WGS sequence"/>
</dbReference>
<feature type="domain" description="S1 motif" evidence="2">
    <location>
        <begin position="152"/>
        <end position="212"/>
    </location>
</feature>
<dbReference type="PIRSF" id="PIRSF012524">
    <property type="entry name" value="YitL_S1"/>
    <property type="match status" value="1"/>
</dbReference>
<reference evidence="3" key="1">
    <citation type="journal article" date="2021" name="PeerJ">
        <title>Extensive microbial diversity within the chicken gut microbiome revealed by metagenomics and culture.</title>
        <authorList>
            <person name="Gilroy R."/>
            <person name="Ravi A."/>
            <person name="Getino M."/>
            <person name="Pursley I."/>
            <person name="Horton D.L."/>
            <person name="Alikhan N.F."/>
            <person name="Baker D."/>
            <person name="Gharbi K."/>
            <person name="Hall N."/>
            <person name="Watson M."/>
            <person name="Adriaenssens E.M."/>
            <person name="Foster-Nyarko E."/>
            <person name="Jarju S."/>
            <person name="Secka A."/>
            <person name="Antonio M."/>
            <person name="Oren A."/>
            <person name="Chaudhuri R.R."/>
            <person name="La Ragione R."/>
            <person name="Hildebrand F."/>
            <person name="Pallen M.J."/>
        </authorList>
    </citation>
    <scope>NUCLEOTIDE SEQUENCE</scope>
    <source>
        <strain evidence="3">CHK172-16539</strain>
    </source>
</reference>
<dbReference type="InterPro" id="IPR014464">
    <property type="entry name" value="CvfB_fam"/>
</dbReference>
<dbReference type="PANTHER" id="PTHR37296">
    <property type="entry name" value="CONSERVED VIRULENCE FACTOR B"/>
    <property type="match status" value="1"/>
</dbReference>